<feature type="chain" id="PRO_5030575184" description="SGNH hydrolase-type esterase domain-containing protein" evidence="3">
    <location>
        <begin position="32"/>
        <end position="392"/>
    </location>
</feature>
<dbReference type="InterPro" id="IPR036514">
    <property type="entry name" value="SGNH_hydro_sf"/>
</dbReference>
<evidence type="ECO:0000256" key="2">
    <source>
        <dbReference type="PIRSR" id="PIRSR637460-2"/>
    </source>
</evidence>
<dbReference type="Gene3D" id="3.40.50.1110">
    <property type="entry name" value="SGNH hydrolase"/>
    <property type="match status" value="1"/>
</dbReference>
<dbReference type="AlphaFoldDB" id="A0A7W7WM75"/>
<dbReference type="SUPFAM" id="SSF52266">
    <property type="entry name" value="SGNH hydrolase"/>
    <property type="match status" value="1"/>
</dbReference>
<dbReference type="Pfam" id="PF13472">
    <property type="entry name" value="Lipase_GDSL_2"/>
    <property type="match status" value="1"/>
</dbReference>
<proteinExistence type="predicted"/>
<evidence type="ECO:0000313" key="6">
    <source>
        <dbReference type="Proteomes" id="UP000573327"/>
    </source>
</evidence>
<feature type="disulfide bond" evidence="2">
    <location>
        <begin position="182"/>
        <end position="192"/>
    </location>
</feature>
<reference evidence="5 6" key="1">
    <citation type="submission" date="2020-08" db="EMBL/GenBank/DDBJ databases">
        <title>Sequencing the genomes of 1000 actinobacteria strains.</title>
        <authorList>
            <person name="Klenk H.-P."/>
        </authorList>
    </citation>
    <scope>NUCLEOTIDE SEQUENCE [LARGE SCALE GENOMIC DNA]</scope>
    <source>
        <strain evidence="5 6">DSM 44786</strain>
    </source>
</reference>
<protein>
    <recommendedName>
        <fullName evidence="4">SGNH hydrolase-type esterase domain-containing protein</fullName>
    </recommendedName>
</protein>
<feature type="signal peptide" evidence="3">
    <location>
        <begin position="1"/>
        <end position="31"/>
    </location>
</feature>
<dbReference type="GO" id="GO:0004806">
    <property type="term" value="F:triacylglycerol lipase activity"/>
    <property type="evidence" value="ECO:0007669"/>
    <property type="project" value="TreeGrafter"/>
</dbReference>
<feature type="domain" description="SGNH hydrolase-type esterase" evidence="4">
    <location>
        <begin position="107"/>
        <end position="355"/>
    </location>
</feature>
<evidence type="ECO:0000259" key="4">
    <source>
        <dbReference type="Pfam" id="PF13472"/>
    </source>
</evidence>
<keyword evidence="3" id="KW-0732">Signal</keyword>
<dbReference type="InterPro" id="IPR037460">
    <property type="entry name" value="SEST-like"/>
</dbReference>
<organism evidence="5 6">
    <name type="scientific">Kitasatospora gansuensis</name>
    <dbReference type="NCBI Taxonomy" id="258050"/>
    <lineage>
        <taxon>Bacteria</taxon>
        <taxon>Bacillati</taxon>
        <taxon>Actinomycetota</taxon>
        <taxon>Actinomycetes</taxon>
        <taxon>Kitasatosporales</taxon>
        <taxon>Streptomycetaceae</taxon>
        <taxon>Kitasatospora</taxon>
    </lineage>
</organism>
<feature type="active site" evidence="1">
    <location>
        <position position="347"/>
    </location>
</feature>
<evidence type="ECO:0000313" key="5">
    <source>
        <dbReference type="EMBL" id="MBB4951494.1"/>
    </source>
</evidence>
<evidence type="ECO:0000256" key="1">
    <source>
        <dbReference type="PIRSR" id="PIRSR637460-1"/>
    </source>
</evidence>
<accession>A0A7W7WM75</accession>
<dbReference type="EMBL" id="JACHJR010000001">
    <property type="protein sequence ID" value="MBB4951494.1"/>
    <property type="molecule type" value="Genomic_DNA"/>
</dbReference>
<dbReference type="GO" id="GO:0019433">
    <property type="term" value="P:triglyceride catabolic process"/>
    <property type="evidence" value="ECO:0007669"/>
    <property type="project" value="TreeGrafter"/>
</dbReference>
<dbReference type="InterPro" id="IPR013830">
    <property type="entry name" value="SGNH_hydro"/>
</dbReference>
<name>A0A7W7WM75_9ACTN</name>
<gene>
    <name evidence="5" type="ORF">F4556_007029</name>
</gene>
<dbReference type="PANTHER" id="PTHR37981:SF1">
    <property type="entry name" value="SGNH HYDROLASE-TYPE ESTERASE DOMAIN-CONTAINING PROTEIN"/>
    <property type="match status" value="1"/>
</dbReference>
<evidence type="ECO:0000256" key="3">
    <source>
        <dbReference type="SAM" id="SignalP"/>
    </source>
</evidence>
<sequence>MRTAATRGAALLTGALLTLAAAVGGSVPAVAAPLPAAALAPPTGPTVAVALGDSFISGEGGRWLGNSARYQTDRNGTDRAWTGSGYDPSRVYGSTAAVEGCHRSDVSELATAALPVAERVNLACSGAETRHVLSTAAGGEQLNGEAPQLDRLGQIARTKRVSLVVLSLGGNDIGFGGIIGECAYDWAFSRLCSREQGAIVDRKLPQVRAAISAVVDDLRATMTAAGYRTGDYRLVLQSYPSPIPGGEEFRLREGDSNRLNRDGCPFNNRDADWARYTLVPQLSELVGSVAAAKGADFLDLQDMLAGHEVCSLGTAQVGQAGPDPRKHEWARFLDYANTQGTLEESMHPNAYGQRALGTCLGLITARPGRWSCVSDYLGDDTPTAMRLVPTTG</sequence>
<comment type="caution">
    <text evidence="5">The sequence shown here is derived from an EMBL/GenBank/DDBJ whole genome shotgun (WGS) entry which is preliminary data.</text>
</comment>
<feature type="active site" description="Nucleophile" evidence="1">
    <location>
        <position position="54"/>
    </location>
</feature>
<keyword evidence="6" id="KW-1185">Reference proteome</keyword>
<dbReference type="PANTHER" id="PTHR37981">
    <property type="entry name" value="LIPASE 2"/>
    <property type="match status" value="1"/>
</dbReference>
<keyword evidence="2" id="KW-1015">Disulfide bond</keyword>
<dbReference type="RefSeq" id="WP_184923483.1">
    <property type="nucleotide sequence ID" value="NZ_JACHJR010000001.1"/>
</dbReference>
<dbReference type="Proteomes" id="UP000573327">
    <property type="component" value="Unassembled WGS sequence"/>
</dbReference>